<evidence type="ECO:0000256" key="7">
    <source>
        <dbReference type="ARBA" id="ARBA00023114"/>
    </source>
</evidence>
<accession>A0A1H5G6M2</accession>
<dbReference type="AlphaFoldDB" id="A0A1H5G6M2"/>
<dbReference type="CDD" id="cd01346">
    <property type="entry name" value="Maltoporin-like"/>
    <property type="match status" value="1"/>
</dbReference>
<evidence type="ECO:0000256" key="1">
    <source>
        <dbReference type="ARBA" id="ARBA00004571"/>
    </source>
</evidence>
<evidence type="ECO:0000256" key="8">
    <source>
        <dbReference type="ARBA" id="ARBA00023136"/>
    </source>
</evidence>
<evidence type="ECO:0000256" key="9">
    <source>
        <dbReference type="ARBA" id="ARBA00023237"/>
    </source>
</evidence>
<reference evidence="11 12" key="1">
    <citation type="submission" date="2016-10" db="EMBL/GenBank/DDBJ databases">
        <authorList>
            <person name="de Groot N.N."/>
        </authorList>
    </citation>
    <scope>NUCLEOTIDE SEQUENCE [LARGE SCALE GENOMIC DNA]</scope>
    <source>
        <strain evidence="11 12">BS3662</strain>
    </source>
</reference>
<dbReference type="PANTHER" id="PTHR38762">
    <property type="entry name" value="CRYPTIC OUTER MEMBRANE PORIN BGLH-RELATED"/>
    <property type="match status" value="1"/>
</dbReference>
<dbReference type="GO" id="GO:0015144">
    <property type="term" value="F:carbohydrate transmembrane transporter activity"/>
    <property type="evidence" value="ECO:0007669"/>
    <property type="project" value="TreeGrafter"/>
</dbReference>
<dbReference type="GO" id="GO:0009279">
    <property type="term" value="C:cell outer membrane"/>
    <property type="evidence" value="ECO:0007669"/>
    <property type="project" value="UniProtKB-SubCell"/>
</dbReference>
<dbReference type="EMBL" id="FNTY01000002">
    <property type="protein sequence ID" value="SEE11307.1"/>
    <property type="molecule type" value="Genomic_DNA"/>
</dbReference>
<dbReference type="InterPro" id="IPR036998">
    <property type="entry name" value="Porin_LamB_sf"/>
</dbReference>
<comment type="similarity">
    <text evidence="2">Belongs to the porin LamB (TC 1.B.3) family.</text>
</comment>
<comment type="subcellular location">
    <subcellularLocation>
        <location evidence="1">Cell outer membrane</location>
        <topology evidence="1">Multi-pass membrane protein</topology>
    </subcellularLocation>
</comment>
<evidence type="ECO:0000256" key="4">
    <source>
        <dbReference type="ARBA" id="ARBA00022452"/>
    </source>
</evidence>
<evidence type="ECO:0000256" key="5">
    <source>
        <dbReference type="ARBA" id="ARBA00022692"/>
    </source>
</evidence>
<protein>
    <submittedName>
        <fullName evidence="11">Maltoporin</fullName>
    </submittedName>
</protein>
<keyword evidence="8" id="KW-0472">Membrane</keyword>
<feature type="chain" id="PRO_5011685351" evidence="10">
    <location>
        <begin position="29"/>
        <end position="411"/>
    </location>
</feature>
<keyword evidence="9" id="KW-0998">Cell outer membrane</keyword>
<dbReference type="Proteomes" id="UP000198985">
    <property type="component" value="Unassembled WGS sequence"/>
</dbReference>
<dbReference type="InterPro" id="IPR050286">
    <property type="entry name" value="G_neg_Bact_CarbUptk_Porin"/>
</dbReference>
<dbReference type="GO" id="GO:0015774">
    <property type="term" value="P:polysaccharide transport"/>
    <property type="evidence" value="ECO:0007669"/>
    <property type="project" value="TreeGrafter"/>
</dbReference>
<keyword evidence="4" id="KW-1134">Transmembrane beta strand</keyword>
<dbReference type="GO" id="GO:0015288">
    <property type="term" value="F:porin activity"/>
    <property type="evidence" value="ECO:0007669"/>
    <property type="project" value="UniProtKB-KW"/>
</dbReference>
<dbReference type="GO" id="GO:0046930">
    <property type="term" value="C:pore complex"/>
    <property type="evidence" value="ECO:0007669"/>
    <property type="project" value="UniProtKB-KW"/>
</dbReference>
<gene>
    <name evidence="11" type="ORF">SAMN04490194_1049</name>
</gene>
<dbReference type="Pfam" id="PF02264">
    <property type="entry name" value="LamB"/>
    <property type="match status" value="1"/>
</dbReference>
<keyword evidence="7" id="KW-0626">Porin</keyword>
<proteinExistence type="inferred from homology"/>
<dbReference type="SUPFAM" id="SSF56935">
    <property type="entry name" value="Porins"/>
    <property type="match status" value="1"/>
</dbReference>
<evidence type="ECO:0000256" key="10">
    <source>
        <dbReference type="SAM" id="SignalP"/>
    </source>
</evidence>
<name>A0A1H5G6M2_9PSED</name>
<keyword evidence="3" id="KW-0813">Transport</keyword>
<dbReference type="PANTHER" id="PTHR38762:SF1">
    <property type="entry name" value="CRYPTIC OUTER MEMBRANE PORIN BGLH-RELATED"/>
    <property type="match status" value="1"/>
</dbReference>
<feature type="signal peptide" evidence="10">
    <location>
        <begin position="1"/>
        <end position="28"/>
    </location>
</feature>
<evidence type="ECO:0000313" key="11">
    <source>
        <dbReference type="EMBL" id="SEE11307.1"/>
    </source>
</evidence>
<keyword evidence="6" id="KW-0406">Ion transport</keyword>
<sequence length="411" mass="45866">MGWFLKTTLNRSLAVASVCLALPLSAQALEFGGYLRSGVGTSVNSGKQQCFQLPGAQTKYRLGNECEQYAELELRQDLYTLDDGSVLSVDGMASLYNQYDKDLTFNGDNGSVRLPQLYALWSNLPSLNGGSLWAGRRYYKRNDIHISDFYYWNQSATGGGIEDVLIGDLKYSYAFSRKDNLYQKDYINRHDFNVAGFNTNPGGELEFGLSYIDKPDSRNAHHGWAITTQHVQKGFLGGKNKLAFQYGEGPGTGLGYTGNVKLDDSSKSYRLVEFFDWQVTPRFGGQVEAVYQKDIRPDGADQNWISLGIRPAYAITEQFKLVTELGHDQVEAEGGTRKLSKFTFAPTWSPKGPEFWARPEVRLYYTYASWNEAAKRAANELAAGSALSDTGAFGTARHGSNVGLQVEYWWK</sequence>
<evidence type="ECO:0000256" key="2">
    <source>
        <dbReference type="ARBA" id="ARBA00007055"/>
    </source>
</evidence>
<dbReference type="Gene3D" id="2.40.170.10">
    <property type="entry name" value="Porin, LamB type"/>
    <property type="match status" value="1"/>
</dbReference>
<evidence type="ECO:0000256" key="6">
    <source>
        <dbReference type="ARBA" id="ARBA00023065"/>
    </source>
</evidence>
<keyword evidence="5" id="KW-0812">Transmembrane</keyword>
<evidence type="ECO:0000256" key="3">
    <source>
        <dbReference type="ARBA" id="ARBA00022448"/>
    </source>
</evidence>
<dbReference type="GO" id="GO:0006811">
    <property type="term" value="P:monoatomic ion transport"/>
    <property type="evidence" value="ECO:0007669"/>
    <property type="project" value="UniProtKB-KW"/>
</dbReference>
<keyword evidence="10" id="KW-0732">Signal</keyword>
<evidence type="ECO:0000313" key="12">
    <source>
        <dbReference type="Proteomes" id="UP000198985"/>
    </source>
</evidence>
<organism evidence="11 12">
    <name type="scientific">Pseudomonas migulae</name>
    <dbReference type="NCBI Taxonomy" id="78543"/>
    <lineage>
        <taxon>Bacteria</taxon>
        <taxon>Pseudomonadati</taxon>
        <taxon>Pseudomonadota</taxon>
        <taxon>Gammaproteobacteria</taxon>
        <taxon>Pseudomonadales</taxon>
        <taxon>Pseudomonadaceae</taxon>
        <taxon>Pseudomonas</taxon>
    </lineage>
</organism>
<dbReference type="InterPro" id="IPR003192">
    <property type="entry name" value="Porin_LamB"/>
</dbReference>